<feature type="chain" id="PRO_5021705434" evidence="1">
    <location>
        <begin position="22"/>
        <end position="160"/>
    </location>
</feature>
<gene>
    <name evidence="2" type="ORF">VSU01S_07610</name>
</gene>
<name>A0A511QNK8_9VIBR</name>
<organism evidence="2 3">
    <name type="scientific">Vibrio superstes NBRC 103154</name>
    <dbReference type="NCBI Taxonomy" id="1219062"/>
    <lineage>
        <taxon>Bacteria</taxon>
        <taxon>Pseudomonadati</taxon>
        <taxon>Pseudomonadota</taxon>
        <taxon>Gammaproteobacteria</taxon>
        <taxon>Vibrionales</taxon>
        <taxon>Vibrionaceae</taxon>
        <taxon>Vibrio</taxon>
    </lineage>
</organism>
<evidence type="ECO:0000256" key="1">
    <source>
        <dbReference type="SAM" id="SignalP"/>
    </source>
</evidence>
<proteinExistence type="predicted"/>
<evidence type="ECO:0000313" key="2">
    <source>
        <dbReference type="EMBL" id="GEM78516.1"/>
    </source>
</evidence>
<dbReference type="EMBL" id="BJXK01000003">
    <property type="protein sequence ID" value="GEM78516.1"/>
    <property type="molecule type" value="Genomic_DNA"/>
</dbReference>
<comment type="caution">
    <text evidence="2">The sequence shown here is derived from an EMBL/GenBank/DDBJ whole genome shotgun (WGS) entry which is preliminary data.</text>
</comment>
<keyword evidence="1" id="KW-0732">Signal</keyword>
<reference evidence="2 3" key="1">
    <citation type="submission" date="2019-07" db="EMBL/GenBank/DDBJ databases">
        <title>Whole genome shotgun sequence of Vibrio superstes NBRC 103154.</title>
        <authorList>
            <person name="Hosoyama A."/>
            <person name="Uohara A."/>
            <person name="Ohji S."/>
            <person name="Ichikawa N."/>
        </authorList>
    </citation>
    <scope>NUCLEOTIDE SEQUENCE [LARGE SCALE GENOMIC DNA]</scope>
    <source>
        <strain evidence="2 3">NBRC 103154</strain>
    </source>
</reference>
<evidence type="ECO:0000313" key="3">
    <source>
        <dbReference type="Proteomes" id="UP000321113"/>
    </source>
</evidence>
<dbReference type="Proteomes" id="UP000321113">
    <property type="component" value="Unassembled WGS sequence"/>
</dbReference>
<dbReference type="AlphaFoldDB" id="A0A511QNK8"/>
<sequence length="160" mass="17391">MNPSKGLIGLALIATAFTATAARHQWTLAHDNTMSYHASMGTIESQERGLDHAELTVQCMKESYSSNLTFSIQTPVSLNEDSIITLETDGKNGALMQTYSGAFLDDTITKIVDFENYLPTLQQGNTLILKADSGNKEMTYTFSLKGAHRAIGAVVEHCNA</sequence>
<feature type="signal peptide" evidence="1">
    <location>
        <begin position="1"/>
        <end position="21"/>
    </location>
</feature>
<accession>A0A511QNK8</accession>
<keyword evidence="3" id="KW-1185">Reference proteome</keyword>
<dbReference type="RefSeq" id="WP_119010980.1">
    <property type="nucleotide sequence ID" value="NZ_BJXK01000003.1"/>
</dbReference>
<protein>
    <submittedName>
        <fullName evidence="2">Uncharacterized protein</fullName>
    </submittedName>
</protein>